<feature type="region of interest" description="Disordered" evidence="1">
    <location>
        <begin position="1"/>
        <end position="27"/>
    </location>
</feature>
<keyword evidence="3" id="KW-1185">Reference proteome</keyword>
<organism evidence="2 3">
    <name type="scientific">Lichenibacterium minor</name>
    <dbReference type="NCBI Taxonomy" id="2316528"/>
    <lineage>
        <taxon>Bacteria</taxon>
        <taxon>Pseudomonadati</taxon>
        <taxon>Pseudomonadota</taxon>
        <taxon>Alphaproteobacteria</taxon>
        <taxon>Hyphomicrobiales</taxon>
        <taxon>Lichenihabitantaceae</taxon>
        <taxon>Lichenibacterium</taxon>
    </lineage>
</organism>
<dbReference type="Gene3D" id="1.10.357.10">
    <property type="entry name" value="Tetracycline Repressor, domain 2"/>
    <property type="match status" value="1"/>
</dbReference>
<evidence type="ECO:0000313" key="3">
    <source>
        <dbReference type="Proteomes" id="UP000290759"/>
    </source>
</evidence>
<dbReference type="SUPFAM" id="SSF46689">
    <property type="entry name" value="Homeodomain-like"/>
    <property type="match status" value="1"/>
</dbReference>
<reference evidence="2 3" key="1">
    <citation type="submission" date="2018-12" db="EMBL/GenBank/DDBJ databases">
        <authorList>
            <person name="Grouzdev D.S."/>
            <person name="Krutkina M.S."/>
        </authorList>
    </citation>
    <scope>NUCLEOTIDE SEQUENCE [LARGE SCALE GENOMIC DNA]</scope>
    <source>
        <strain evidence="2 3">RmlP026</strain>
    </source>
</reference>
<reference evidence="2 3" key="2">
    <citation type="submission" date="2019-02" db="EMBL/GenBank/DDBJ databases">
        <title>'Lichenibacterium ramalinii' gen. nov. sp. nov., 'Lichenibacterium minor' gen. nov. sp. nov.</title>
        <authorList>
            <person name="Pankratov T."/>
        </authorList>
    </citation>
    <scope>NUCLEOTIDE SEQUENCE [LARGE SCALE GENOMIC DNA]</scope>
    <source>
        <strain evidence="2 3">RmlP026</strain>
    </source>
</reference>
<evidence type="ECO:0000256" key="1">
    <source>
        <dbReference type="SAM" id="MobiDB-lite"/>
    </source>
</evidence>
<dbReference type="AlphaFoldDB" id="A0A4Q2TZ15"/>
<sequence>MANSDSSTAMGDRVRIGRPSAGTQPGGQQTIIASMQKFMRSTPLTNVQRLQIAEYAGVTPALISYYFPDKLDLIIVSASPLISTYIDRVGNIINDYSDLMDRFRSLGHEFIDFNFKSGYALDYYIDATMRRKRSDEIAEMSRQYGDLFSFMKKFVEERTVRAIDPAFLHSSLWAQCKYLGRQPHLLNITDQDEAAFAVKKLSEETFKLFTKGLLG</sequence>
<dbReference type="OrthoDB" id="9809265at2"/>
<accession>A0A4Q2TZ15</accession>
<proteinExistence type="predicted"/>
<dbReference type="Proteomes" id="UP000290759">
    <property type="component" value="Unassembled WGS sequence"/>
</dbReference>
<dbReference type="InterPro" id="IPR009057">
    <property type="entry name" value="Homeodomain-like_sf"/>
</dbReference>
<protein>
    <submittedName>
        <fullName evidence="2">TetR/AcrR family transcriptional regulator</fullName>
    </submittedName>
</protein>
<dbReference type="EMBL" id="QYBB01000056">
    <property type="protein sequence ID" value="RYC29353.1"/>
    <property type="molecule type" value="Genomic_DNA"/>
</dbReference>
<comment type="caution">
    <text evidence="2">The sequence shown here is derived from an EMBL/GenBank/DDBJ whole genome shotgun (WGS) entry which is preliminary data.</text>
</comment>
<dbReference type="RefSeq" id="WP_129229589.1">
    <property type="nucleotide sequence ID" value="NZ_QYBB01000056.1"/>
</dbReference>
<gene>
    <name evidence="2" type="ORF">D3273_24495</name>
</gene>
<name>A0A4Q2TZ15_9HYPH</name>
<evidence type="ECO:0000313" key="2">
    <source>
        <dbReference type="EMBL" id="RYC29353.1"/>
    </source>
</evidence>